<protein>
    <recommendedName>
        <fullName evidence="2 3">Single-stranded DNA-binding protein</fullName>
        <shortName evidence="2">SSB</shortName>
    </recommendedName>
</protein>
<organism evidence="5 6">
    <name type="scientific">Candidatus Nephthysia bennettiae</name>
    <dbReference type="NCBI Taxonomy" id="3127016"/>
    <lineage>
        <taxon>Bacteria</taxon>
        <taxon>Bacillati</taxon>
        <taxon>Candidatus Dormiibacterota</taxon>
        <taxon>Candidatus Dormibacteria</taxon>
        <taxon>Candidatus Dormibacterales</taxon>
        <taxon>Candidatus Dormibacteraceae</taxon>
        <taxon>Candidatus Nephthysia</taxon>
    </lineage>
</organism>
<dbReference type="InterPro" id="IPR000424">
    <property type="entry name" value="Primosome_PriB/ssb"/>
</dbReference>
<dbReference type="EMBL" id="JAEKNR010000075">
    <property type="protein sequence ID" value="MBJ7597758.1"/>
    <property type="molecule type" value="Genomic_DNA"/>
</dbReference>
<dbReference type="NCBIfam" id="TIGR00621">
    <property type="entry name" value="ssb"/>
    <property type="match status" value="1"/>
</dbReference>
<dbReference type="InterPro" id="IPR012340">
    <property type="entry name" value="NA-bd_OB-fold"/>
</dbReference>
<reference evidence="5" key="1">
    <citation type="submission" date="2020-10" db="EMBL/GenBank/DDBJ databases">
        <title>Ca. Dormibacterota MAGs.</title>
        <authorList>
            <person name="Montgomery K."/>
        </authorList>
    </citation>
    <scope>NUCLEOTIDE SEQUENCE [LARGE SCALE GENOMIC DNA]</scope>
    <source>
        <strain evidence="5">SC8812_S17_10</strain>
    </source>
</reference>
<keyword evidence="6" id="KW-1185">Reference proteome</keyword>
<comment type="caution">
    <text evidence="5">The sequence shown here is derived from an EMBL/GenBank/DDBJ whole genome shotgun (WGS) entry which is preliminary data.</text>
</comment>
<name>A0A934K8R1_9BACT</name>
<evidence type="ECO:0000313" key="5">
    <source>
        <dbReference type="EMBL" id="MBJ7597758.1"/>
    </source>
</evidence>
<comment type="caution">
    <text evidence="2">Lacks conserved residue(s) required for the propagation of feature annotation.</text>
</comment>
<evidence type="ECO:0000256" key="4">
    <source>
        <dbReference type="SAM" id="MobiDB-lite"/>
    </source>
</evidence>
<evidence type="ECO:0000313" key="6">
    <source>
        <dbReference type="Proteomes" id="UP000612893"/>
    </source>
</evidence>
<feature type="region of interest" description="Disordered" evidence="4">
    <location>
        <begin position="1"/>
        <end position="23"/>
    </location>
</feature>
<dbReference type="Pfam" id="PF00436">
    <property type="entry name" value="SSB"/>
    <property type="match status" value="1"/>
</dbReference>
<dbReference type="GO" id="GO:0003697">
    <property type="term" value="F:single-stranded DNA binding"/>
    <property type="evidence" value="ECO:0007669"/>
    <property type="project" value="UniProtKB-UniRule"/>
</dbReference>
<dbReference type="Proteomes" id="UP000612893">
    <property type="component" value="Unassembled WGS sequence"/>
</dbReference>
<evidence type="ECO:0000256" key="2">
    <source>
        <dbReference type="HAMAP-Rule" id="MF_00984"/>
    </source>
</evidence>
<dbReference type="PANTHER" id="PTHR10302:SF27">
    <property type="entry name" value="SINGLE-STRANDED DNA-BINDING PROTEIN"/>
    <property type="match status" value="1"/>
</dbReference>
<dbReference type="PANTHER" id="PTHR10302">
    <property type="entry name" value="SINGLE-STRANDED DNA-BINDING PROTEIN"/>
    <property type="match status" value="1"/>
</dbReference>
<gene>
    <name evidence="5" type="ORF">JF922_06700</name>
</gene>
<dbReference type="CDD" id="cd04496">
    <property type="entry name" value="SSB_OBF"/>
    <property type="match status" value="1"/>
</dbReference>
<sequence length="124" mass="13509">MGDVVNMQNGTAETTERTGGRGPALNEVRLLGRLTAAPELRYMPNGGPVCELRLATNERQEPEYHDVTVYGKLAETIAQHQVKGSQLLVSGRLHAQTWTAQDGGNRRRVVVIAESAQFLARAGQ</sequence>
<dbReference type="InterPro" id="IPR011344">
    <property type="entry name" value="ssDNA-bd"/>
</dbReference>
<dbReference type="RefSeq" id="WP_338200229.1">
    <property type="nucleotide sequence ID" value="NZ_JAEKNR010000075.1"/>
</dbReference>
<dbReference type="GO" id="GO:0009295">
    <property type="term" value="C:nucleoid"/>
    <property type="evidence" value="ECO:0007669"/>
    <property type="project" value="TreeGrafter"/>
</dbReference>
<dbReference type="HAMAP" id="MF_00984">
    <property type="entry name" value="SSB"/>
    <property type="match status" value="1"/>
</dbReference>
<dbReference type="SUPFAM" id="SSF50249">
    <property type="entry name" value="Nucleic acid-binding proteins"/>
    <property type="match status" value="1"/>
</dbReference>
<dbReference type="Gene3D" id="2.40.50.140">
    <property type="entry name" value="Nucleic acid-binding proteins"/>
    <property type="match status" value="1"/>
</dbReference>
<dbReference type="PROSITE" id="PS50935">
    <property type="entry name" value="SSB"/>
    <property type="match status" value="1"/>
</dbReference>
<comment type="subunit">
    <text evidence="2">Homotetramer.</text>
</comment>
<proteinExistence type="inferred from homology"/>
<evidence type="ECO:0000256" key="1">
    <source>
        <dbReference type="ARBA" id="ARBA00023125"/>
    </source>
</evidence>
<accession>A0A934K8R1</accession>
<dbReference type="AlphaFoldDB" id="A0A934K8R1"/>
<evidence type="ECO:0000256" key="3">
    <source>
        <dbReference type="RuleBase" id="RU000524"/>
    </source>
</evidence>
<dbReference type="GO" id="GO:0006260">
    <property type="term" value="P:DNA replication"/>
    <property type="evidence" value="ECO:0007669"/>
    <property type="project" value="InterPro"/>
</dbReference>
<keyword evidence="1 2" id="KW-0238">DNA-binding</keyword>